<dbReference type="AlphaFoldDB" id="A0A2J7RCA7"/>
<name>A0A2J7RCA7_9NEOP</name>
<protein>
    <submittedName>
        <fullName evidence="1">Uncharacterized protein</fullName>
    </submittedName>
</protein>
<proteinExistence type="predicted"/>
<dbReference type="InParanoid" id="A0A2J7RCA7"/>
<evidence type="ECO:0000313" key="2">
    <source>
        <dbReference type="Proteomes" id="UP000235965"/>
    </source>
</evidence>
<comment type="caution">
    <text evidence="1">The sequence shown here is derived from an EMBL/GenBank/DDBJ whole genome shotgun (WGS) entry which is preliminary data.</text>
</comment>
<dbReference type="EMBL" id="NEVH01005885">
    <property type="protein sequence ID" value="PNF38471.1"/>
    <property type="molecule type" value="Genomic_DNA"/>
</dbReference>
<sequence length="69" mass="7610">MCNPTTLLGSDSVHKVPAAMDPNTTIEELLDASSSMWSVSHERKVCMCIPTIAARQWHGKCVAMTMKNF</sequence>
<evidence type="ECO:0000313" key="1">
    <source>
        <dbReference type="EMBL" id="PNF38471.1"/>
    </source>
</evidence>
<keyword evidence="2" id="KW-1185">Reference proteome</keyword>
<organism evidence="1 2">
    <name type="scientific">Cryptotermes secundus</name>
    <dbReference type="NCBI Taxonomy" id="105785"/>
    <lineage>
        <taxon>Eukaryota</taxon>
        <taxon>Metazoa</taxon>
        <taxon>Ecdysozoa</taxon>
        <taxon>Arthropoda</taxon>
        <taxon>Hexapoda</taxon>
        <taxon>Insecta</taxon>
        <taxon>Pterygota</taxon>
        <taxon>Neoptera</taxon>
        <taxon>Polyneoptera</taxon>
        <taxon>Dictyoptera</taxon>
        <taxon>Blattodea</taxon>
        <taxon>Blattoidea</taxon>
        <taxon>Termitoidae</taxon>
        <taxon>Kalotermitidae</taxon>
        <taxon>Cryptotermitinae</taxon>
        <taxon>Cryptotermes</taxon>
    </lineage>
</organism>
<accession>A0A2J7RCA7</accession>
<gene>
    <name evidence="1" type="ORF">B7P43_G03994</name>
</gene>
<reference evidence="1 2" key="1">
    <citation type="submission" date="2017-12" db="EMBL/GenBank/DDBJ databases">
        <title>Hemimetabolous genomes reveal molecular basis of termite eusociality.</title>
        <authorList>
            <person name="Harrison M.C."/>
            <person name="Jongepier E."/>
            <person name="Robertson H.M."/>
            <person name="Arning N."/>
            <person name="Bitard-Feildel T."/>
            <person name="Chao H."/>
            <person name="Childers C.P."/>
            <person name="Dinh H."/>
            <person name="Doddapaneni H."/>
            <person name="Dugan S."/>
            <person name="Gowin J."/>
            <person name="Greiner C."/>
            <person name="Han Y."/>
            <person name="Hu H."/>
            <person name="Hughes D.S.T."/>
            <person name="Huylmans A.-K."/>
            <person name="Kemena C."/>
            <person name="Kremer L.P.M."/>
            <person name="Lee S.L."/>
            <person name="Lopez-Ezquerra A."/>
            <person name="Mallet L."/>
            <person name="Monroy-Kuhn J.M."/>
            <person name="Moser A."/>
            <person name="Murali S.C."/>
            <person name="Muzny D.M."/>
            <person name="Otani S."/>
            <person name="Piulachs M.-D."/>
            <person name="Poelchau M."/>
            <person name="Qu J."/>
            <person name="Schaub F."/>
            <person name="Wada-Katsumata A."/>
            <person name="Worley K.C."/>
            <person name="Xie Q."/>
            <person name="Ylla G."/>
            <person name="Poulsen M."/>
            <person name="Gibbs R.A."/>
            <person name="Schal C."/>
            <person name="Richards S."/>
            <person name="Belles X."/>
            <person name="Korb J."/>
            <person name="Bornberg-Bauer E."/>
        </authorList>
    </citation>
    <scope>NUCLEOTIDE SEQUENCE [LARGE SCALE GENOMIC DNA]</scope>
    <source>
        <tissue evidence="1">Whole body</tissue>
    </source>
</reference>
<dbReference type="Proteomes" id="UP000235965">
    <property type="component" value="Unassembled WGS sequence"/>
</dbReference>